<dbReference type="PANTHER" id="PTHR42792:SF2">
    <property type="entry name" value="FLAGELLIN"/>
    <property type="match status" value="1"/>
</dbReference>
<name>A0AAC9ACY1_9ALTE</name>
<reference evidence="7 8" key="1">
    <citation type="submission" date="2015-12" db="EMBL/GenBank/DDBJ databases">
        <title>Intraspecies pangenome expansion in the marine bacterium Alteromonas.</title>
        <authorList>
            <person name="Lopez-Perez M."/>
            <person name="Rodriguez-Valera F."/>
        </authorList>
    </citation>
    <scope>NUCLEOTIDE SEQUENCE [LARGE SCALE GENOMIC DNA]</scope>
    <source>
        <strain evidence="7 8">UM8</strain>
    </source>
</reference>
<evidence type="ECO:0000256" key="3">
    <source>
        <dbReference type="ARBA" id="ARBA00005709"/>
    </source>
</evidence>
<comment type="subcellular location">
    <subcellularLocation>
        <location evidence="1">Bacterial flagellum</location>
    </subcellularLocation>
    <subcellularLocation>
        <location evidence="2">Secreted</location>
    </subcellularLocation>
</comment>
<evidence type="ECO:0000256" key="2">
    <source>
        <dbReference type="ARBA" id="ARBA00004613"/>
    </source>
</evidence>
<dbReference type="GO" id="GO:0005576">
    <property type="term" value="C:extracellular region"/>
    <property type="evidence" value="ECO:0007669"/>
    <property type="project" value="UniProtKB-SubCell"/>
</dbReference>
<dbReference type="GO" id="GO:0005198">
    <property type="term" value="F:structural molecule activity"/>
    <property type="evidence" value="ECO:0007669"/>
    <property type="project" value="InterPro"/>
</dbReference>
<organism evidence="7 8">
    <name type="scientific">Alteromonas mediterranea</name>
    <dbReference type="NCBI Taxonomy" id="314275"/>
    <lineage>
        <taxon>Bacteria</taxon>
        <taxon>Pseudomonadati</taxon>
        <taxon>Pseudomonadota</taxon>
        <taxon>Gammaproteobacteria</taxon>
        <taxon>Alteromonadales</taxon>
        <taxon>Alteromonadaceae</taxon>
        <taxon>Alteromonas/Salinimonas group</taxon>
        <taxon>Alteromonas</taxon>
    </lineage>
</organism>
<evidence type="ECO:0000313" key="8">
    <source>
        <dbReference type="Proteomes" id="UP000061468"/>
    </source>
</evidence>
<dbReference type="InterPro" id="IPR001492">
    <property type="entry name" value="Flagellin"/>
</dbReference>
<sequence length="60" mass="6419">MFLHTNVAAQQATNTLFGVNKGLSRSFEQLTSGLRINNASDDAAGLQISTRLSNQILGLN</sequence>
<dbReference type="PANTHER" id="PTHR42792">
    <property type="entry name" value="FLAGELLIN"/>
    <property type="match status" value="1"/>
</dbReference>
<dbReference type="SUPFAM" id="SSF64518">
    <property type="entry name" value="Phase 1 flagellin"/>
    <property type="match status" value="1"/>
</dbReference>
<dbReference type="EMBL" id="CP013928">
    <property type="protein sequence ID" value="AMJ78022.1"/>
    <property type="molecule type" value="Genomic_DNA"/>
</dbReference>
<keyword evidence="4" id="KW-0964">Secreted</keyword>
<protein>
    <recommendedName>
        <fullName evidence="6">Flagellin N-terminal domain-containing protein</fullName>
    </recommendedName>
</protein>
<evidence type="ECO:0000256" key="4">
    <source>
        <dbReference type="ARBA" id="ARBA00022525"/>
    </source>
</evidence>
<dbReference type="GO" id="GO:0009288">
    <property type="term" value="C:bacterial-type flagellum"/>
    <property type="evidence" value="ECO:0007669"/>
    <property type="project" value="UniProtKB-SubCell"/>
</dbReference>
<evidence type="ECO:0000313" key="7">
    <source>
        <dbReference type="EMBL" id="AMJ78022.1"/>
    </source>
</evidence>
<dbReference type="Proteomes" id="UP000061468">
    <property type="component" value="Chromosome"/>
</dbReference>
<gene>
    <name evidence="7" type="ORF">AV942_06725</name>
</gene>
<evidence type="ECO:0000259" key="6">
    <source>
        <dbReference type="Pfam" id="PF00669"/>
    </source>
</evidence>
<evidence type="ECO:0000256" key="5">
    <source>
        <dbReference type="ARBA" id="ARBA00023143"/>
    </source>
</evidence>
<comment type="similarity">
    <text evidence="3">Belongs to the bacterial flagellin family.</text>
</comment>
<keyword evidence="5" id="KW-0975">Bacterial flagellum</keyword>
<proteinExistence type="inferred from homology"/>
<evidence type="ECO:0000256" key="1">
    <source>
        <dbReference type="ARBA" id="ARBA00004365"/>
    </source>
</evidence>
<feature type="domain" description="Flagellin N-terminal" evidence="6">
    <location>
        <begin position="5"/>
        <end position="59"/>
    </location>
</feature>
<dbReference type="AlphaFoldDB" id="A0AAC9ACY1"/>
<dbReference type="RefSeq" id="WP_015066681.1">
    <property type="nucleotide sequence ID" value="NZ_CAKMLI010000034.1"/>
</dbReference>
<accession>A0AAC9ACY1</accession>
<dbReference type="Pfam" id="PF00669">
    <property type="entry name" value="Flagellin_N"/>
    <property type="match status" value="1"/>
</dbReference>
<dbReference type="InterPro" id="IPR001029">
    <property type="entry name" value="Flagellin_N"/>
</dbReference>